<sequence length="71" mass="6957">MRRAAVRGAEAPGRAGPAVRATEGDAGDDASEGVVAGALSVIRDSSLLVLLATPDRPMLSAGGTSGTRPAV</sequence>
<dbReference type="EMBL" id="BNEE01000006">
    <property type="protein sequence ID" value="GHI89958.1"/>
    <property type="molecule type" value="Genomic_DNA"/>
</dbReference>
<feature type="region of interest" description="Disordered" evidence="1">
    <location>
        <begin position="1"/>
        <end position="30"/>
    </location>
</feature>
<evidence type="ECO:0000313" key="2">
    <source>
        <dbReference type="EMBL" id="GHI89958.1"/>
    </source>
</evidence>
<evidence type="ECO:0000313" key="3">
    <source>
        <dbReference type="Proteomes" id="UP000600026"/>
    </source>
</evidence>
<proteinExistence type="predicted"/>
<dbReference type="Proteomes" id="UP000600026">
    <property type="component" value="Unassembled WGS sequence"/>
</dbReference>
<comment type="caution">
    <text evidence="2">The sequence shown here is derived from an EMBL/GenBank/DDBJ whole genome shotgun (WGS) entry which is preliminary data.</text>
</comment>
<organism evidence="2 3">
    <name type="scientific">Streptomyces xanthophaeus</name>
    <dbReference type="NCBI Taxonomy" id="67385"/>
    <lineage>
        <taxon>Bacteria</taxon>
        <taxon>Bacillati</taxon>
        <taxon>Actinomycetota</taxon>
        <taxon>Actinomycetes</taxon>
        <taxon>Kitasatosporales</taxon>
        <taxon>Streptomycetaceae</taxon>
        <taxon>Streptomyces</taxon>
    </lineage>
</organism>
<keyword evidence="3" id="KW-1185">Reference proteome</keyword>
<name>A0A919LCQ5_9ACTN</name>
<evidence type="ECO:0000256" key="1">
    <source>
        <dbReference type="SAM" id="MobiDB-lite"/>
    </source>
</evidence>
<protein>
    <submittedName>
        <fullName evidence="2">Uncharacterized protein</fullName>
    </submittedName>
</protein>
<accession>A0A919LCQ5</accession>
<feature type="compositionally biased region" description="Low complexity" evidence="1">
    <location>
        <begin position="1"/>
        <end position="21"/>
    </location>
</feature>
<reference evidence="2" key="1">
    <citation type="submission" date="2020-09" db="EMBL/GenBank/DDBJ databases">
        <title>Whole genome shotgun sequence of Streptomyces xanthophaeus NBRC 12829.</title>
        <authorList>
            <person name="Komaki H."/>
            <person name="Tamura T."/>
        </authorList>
    </citation>
    <scope>NUCLEOTIDE SEQUENCE</scope>
    <source>
        <strain evidence="2">NBRC 12829</strain>
    </source>
</reference>
<dbReference type="AlphaFoldDB" id="A0A919LCQ5"/>
<gene>
    <name evidence="2" type="ORF">Sxan_73220</name>
</gene>